<dbReference type="InParanoid" id="A0A1Y1VVL4"/>
<feature type="compositionally biased region" description="Pro residues" evidence="2">
    <location>
        <begin position="1"/>
        <end position="12"/>
    </location>
</feature>
<feature type="compositionally biased region" description="Basic and acidic residues" evidence="2">
    <location>
        <begin position="74"/>
        <end position="94"/>
    </location>
</feature>
<feature type="region of interest" description="Disordered" evidence="2">
    <location>
        <begin position="1"/>
        <end position="94"/>
    </location>
</feature>
<comment type="caution">
    <text evidence="3">The sequence shown here is derived from an EMBL/GenBank/DDBJ whole genome shotgun (WGS) entry which is preliminary data.</text>
</comment>
<evidence type="ECO:0000256" key="1">
    <source>
        <dbReference type="SAM" id="Coils"/>
    </source>
</evidence>
<evidence type="ECO:0000313" key="4">
    <source>
        <dbReference type="Proteomes" id="UP000193498"/>
    </source>
</evidence>
<evidence type="ECO:0000256" key="2">
    <source>
        <dbReference type="SAM" id="MobiDB-lite"/>
    </source>
</evidence>
<proteinExistence type="predicted"/>
<feature type="compositionally biased region" description="Basic and acidic residues" evidence="2">
    <location>
        <begin position="35"/>
        <end position="46"/>
    </location>
</feature>
<name>A0A1Y1VVL4_9FUNG</name>
<feature type="compositionally biased region" description="Basic and acidic residues" evidence="2">
    <location>
        <begin position="147"/>
        <end position="159"/>
    </location>
</feature>
<gene>
    <name evidence="3" type="ORF">K493DRAFT_364690</name>
</gene>
<evidence type="ECO:0000313" key="3">
    <source>
        <dbReference type="EMBL" id="ORX65328.1"/>
    </source>
</evidence>
<feature type="coiled-coil region" evidence="1">
    <location>
        <begin position="215"/>
        <end position="291"/>
    </location>
</feature>
<dbReference type="Proteomes" id="UP000193498">
    <property type="component" value="Unassembled WGS sequence"/>
</dbReference>
<feature type="region of interest" description="Disordered" evidence="2">
    <location>
        <begin position="140"/>
        <end position="164"/>
    </location>
</feature>
<sequence>MTLHPPIPPPKPIFRDSSEGQPVPPPRPTAPPAPFDREDTNLHECDQEGVEGSQARTSLISAKQGCLPVVPLEGGRRPNEKPGSRRKELPSLPVHEKHVYRELVREGPENGAGLLLEEEGSGSGSGNMVKVDHMSFVRVQTASSHPNSHDTRSDTHPDTESPPYVNPAVPVNSKPHKYGQLVGQTRSTKPLPKPRTTSGALELAQSELKLAYFQVNSLQQRVSSQQEELDRQRAREEQHARERSELVLRNLEMSETEARLRAEISGMREAMSRLETENARLTREMEKLTVENERRLLAVERQSAYLKAELIKSATFADSAVQQILMGATNVGQVAACLGSLGKIDP</sequence>
<evidence type="ECO:0008006" key="5">
    <source>
        <dbReference type="Google" id="ProtNLM"/>
    </source>
</evidence>
<protein>
    <recommendedName>
        <fullName evidence="5">Endosome-associated-trafficking regulator 1</fullName>
    </recommendedName>
</protein>
<reference evidence="3 4" key="1">
    <citation type="submission" date="2016-07" db="EMBL/GenBank/DDBJ databases">
        <title>Pervasive Adenine N6-methylation of Active Genes in Fungi.</title>
        <authorList>
            <consortium name="DOE Joint Genome Institute"/>
            <person name="Mondo S.J."/>
            <person name="Dannebaum R.O."/>
            <person name="Kuo R.C."/>
            <person name="Labutti K."/>
            <person name="Haridas S."/>
            <person name="Kuo A."/>
            <person name="Salamov A."/>
            <person name="Ahrendt S.R."/>
            <person name="Lipzen A."/>
            <person name="Sullivan W."/>
            <person name="Andreopoulos W.B."/>
            <person name="Clum A."/>
            <person name="Lindquist E."/>
            <person name="Daum C."/>
            <person name="Ramamoorthy G.K."/>
            <person name="Gryganskyi A."/>
            <person name="Culley D."/>
            <person name="Magnuson J.K."/>
            <person name="James T.Y."/>
            <person name="O'Malley M.A."/>
            <person name="Stajich J.E."/>
            <person name="Spatafora J.W."/>
            <person name="Visel A."/>
            <person name="Grigoriev I.V."/>
        </authorList>
    </citation>
    <scope>NUCLEOTIDE SEQUENCE [LARGE SCALE GENOMIC DNA]</scope>
    <source>
        <strain evidence="3 4">CBS 931.73</strain>
    </source>
</reference>
<accession>A0A1Y1VVL4</accession>
<dbReference type="EMBL" id="MCFE01001146">
    <property type="protein sequence ID" value="ORX65328.1"/>
    <property type="molecule type" value="Genomic_DNA"/>
</dbReference>
<keyword evidence="4" id="KW-1185">Reference proteome</keyword>
<organism evidence="3 4">
    <name type="scientific">Basidiobolus meristosporus CBS 931.73</name>
    <dbReference type="NCBI Taxonomy" id="1314790"/>
    <lineage>
        <taxon>Eukaryota</taxon>
        <taxon>Fungi</taxon>
        <taxon>Fungi incertae sedis</taxon>
        <taxon>Zoopagomycota</taxon>
        <taxon>Entomophthoromycotina</taxon>
        <taxon>Basidiobolomycetes</taxon>
        <taxon>Basidiobolales</taxon>
        <taxon>Basidiobolaceae</taxon>
        <taxon>Basidiobolus</taxon>
    </lineage>
</organism>
<keyword evidence="1" id="KW-0175">Coiled coil</keyword>
<feature type="compositionally biased region" description="Pro residues" evidence="2">
    <location>
        <begin position="22"/>
        <end position="34"/>
    </location>
</feature>
<dbReference type="AlphaFoldDB" id="A0A1Y1VVL4"/>